<keyword evidence="3" id="KW-1185">Reference proteome</keyword>
<dbReference type="Gene3D" id="3.40.630.30">
    <property type="match status" value="1"/>
</dbReference>
<gene>
    <name evidence="2" type="ORF">IHE71_10630</name>
</gene>
<organism evidence="2 3">
    <name type="scientific">Myceligenerans pegani</name>
    <dbReference type="NCBI Taxonomy" id="2776917"/>
    <lineage>
        <taxon>Bacteria</taxon>
        <taxon>Bacillati</taxon>
        <taxon>Actinomycetota</taxon>
        <taxon>Actinomycetes</taxon>
        <taxon>Micrococcales</taxon>
        <taxon>Promicromonosporaceae</taxon>
        <taxon>Myceligenerans</taxon>
    </lineage>
</organism>
<dbReference type="EMBL" id="JADAQT010000078">
    <property type="protein sequence ID" value="MBE1876161.1"/>
    <property type="molecule type" value="Genomic_DNA"/>
</dbReference>
<evidence type="ECO:0000259" key="1">
    <source>
        <dbReference type="PROSITE" id="PS51186"/>
    </source>
</evidence>
<dbReference type="Proteomes" id="UP000625527">
    <property type="component" value="Unassembled WGS sequence"/>
</dbReference>
<proteinExistence type="predicted"/>
<feature type="domain" description="N-acetyltransferase" evidence="1">
    <location>
        <begin position="1"/>
        <end position="60"/>
    </location>
</feature>
<evidence type="ECO:0000313" key="2">
    <source>
        <dbReference type="EMBL" id="MBE1876161.1"/>
    </source>
</evidence>
<dbReference type="InterPro" id="IPR000182">
    <property type="entry name" value="GNAT_dom"/>
</dbReference>
<name>A0ABR9MYQ0_9MICO</name>
<dbReference type="InterPro" id="IPR016181">
    <property type="entry name" value="Acyl_CoA_acyltransferase"/>
</dbReference>
<dbReference type="RefSeq" id="WP_192862715.1">
    <property type="nucleotide sequence ID" value="NZ_JADAQT010000078.1"/>
</dbReference>
<sequence>MEAAVEFARSRGLAIAFDVMLKDRAAIRLYERLGAQHITDLTHHYGDGLTEPAAVYAVPS</sequence>
<dbReference type="PROSITE" id="PS51186">
    <property type="entry name" value="GNAT"/>
    <property type="match status" value="1"/>
</dbReference>
<comment type="caution">
    <text evidence="2">The sequence shown here is derived from an EMBL/GenBank/DDBJ whole genome shotgun (WGS) entry which is preliminary data.</text>
</comment>
<dbReference type="SUPFAM" id="SSF55729">
    <property type="entry name" value="Acyl-CoA N-acyltransferases (Nat)"/>
    <property type="match status" value="1"/>
</dbReference>
<accession>A0ABR9MYQ0</accession>
<protein>
    <submittedName>
        <fullName evidence="2">Acetyltransferase</fullName>
    </submittedName>
</protein>
<reference evidence="2 3" key="1">
    <citation type="submission" date="2020-10" db="EMBL/GenBank/DDBJ databases">
        <title>Myceligenerans pegani sp. nov., an endophytic actinomycete isolated from Peganum harmala L. in Xinjiang, China.</title>
        <authorList>
            <person name="Xin L."/>
        </authorList>
    </citation>
    <scope>NUCLEOTIDE SEQUENCE [LARGE SCALE GENOMIC DNA]</scope>
    <source>
        <strain evidence="2 3">TRM65318</strain>
    </source>
</reference>
<evidence type="ECO:0000313" key="3">
    <source>
        <dbReference type="Proteomes" id="UP000625527"/>
    </source>
</evidence>